<comment type="catalytic activity">
    <reaction evidence="1 6">
        <text>a beta-lactam + H2O = a substituted beta-amino acid</text>
        <dbReference type="Rhea" id="RHEA:20401"/>
        <dbReference type="ChEBI" id="CHEBI:15377"/>
        <dbReference type="ChEBI" id="CHEBI:35627"/>
        <dbReference type="ChEBI" id="CHEBI:140347"/>
        <dbReference type="EC" id="3.5.2.6"/>
    </reaction>
</comment>
<reference evidence="11" key="2">
    <citation type="journal article" date="2023" name="MicrobiologyOpen">
        <title>Genomics of the tumorigenes clade of the family Rhizobiaceae and description of Rhizobium rhododendri sp. nov.</title>
        <authorList>
            <person name="Kuzmanovic N."/>
            <person name="diCenzo G.C."/>
            <person name="Bunk B."/>
            <person name="Sproeer C."/>
            <person name="Fruehling A."/>
            <person name="Neumann-Schaal M."/>
            <person name="Overmann J."/>
            <person name="Smalla K."/>
        </authorList>
    </citation>
    <scope>NUCLEOTIDE SEQUENCE [LARGE SCALE GENOMIC DNA]</scope>
    <source>
        <strain evidence="11">1078</strain>
    </source>
</reference>
<dbReference type="GO" id="GO:0030655">
    <property type="term" value="P:beta-lactam antibiotic catabolic process"/>
    <property type="evidence" value="ECO:0007669"/>
    <property type="project" value="InterPro"/>
</dbReference>
<feature type="chain" id="PRO_5042072148" description="Beta-lactamase" evidence="8">
    <location>
        <begin position="30"/>
        <end position="326"/>
    </location>
</feature>
<feature type="signal peptide" evidence="8">
    <location>
        <begin position="1"/>
        <end position="29"/>
    </location>
</feature>
<keyword evidence="11" id="KW-1185">Reference proteome</keyword>
<evidence type="ECO:0000256" key="8">
    <source>
        <dbReference type="SAM" id="SignalP"/>
    </source>
</evidence>
<dbReference type="GO" id="GO:0008800">
    <property type="term" value="F:beta-lactamase activity"/>
    <property type="evidence" value="ECO:0007669"/>
    <property type="project" value="UniProtKB-UniRule"/>
</dbReference>
<sequence>MPASITRRLLLGSAILGPMAALLPQQLMAQTTPPPVVPQDPTPPVPEQPAPPSDKTEEDAGAQLAALEKRTGGRLGVAVLDTETNISLGNRETERFPMFSTWKALAAGFVLARVDQGKEKLDRRVSFGKEALVAYSPVAEKHAGTDGMTIAELCEAAVTVSDNTAANLLLDSFGGPAALTDWLRTTGDTETRLDRREPELNEAKKDDPRDTTTPDAMLDTLGLLTLGNTLSDASSTMLTGWLVAATTGKDRLRAGLPAEWKVGDKTGTGAQGMAADIAIVWPPERGPILVAAYITDATAPAAEINAVFAEIGKMVAGMVGSSAEEQ</sequence>
<dbReference type="Proteomes" id="UP000249499">
    <property type="component" value="Chromosome"/>
</dbReference>
<feature type="region of interest" description="Disordered" evidence="7">
    <location>
        <begin position="31"/>
        <end position="61"/>
    </location>
</feature>
<dbReference type="PRINTS" id="PR00118">
    <property type="entry name" value="BLACTAMASEA"/>
</dbReference>
<proteinExistence type="inferred from homology"/>
<evidence type="ECO:0000256" key="4">
    <source>
        <dbReference type="ARBA" id="ARBA00022801"/>
    </source>
</evidence>
<keyword evidence="4 6" id="KW-0378">Hydrolase</keyword>
<protein>
    <recommendedName>
        <fullName evidence="3 6">Beta-lactamase</fullName>
        <ecNumber evidence="3 6">3.5.2.6</ecNumber>
    </recommendedName>
</protein>
<feature type="compositionally biased region" description="Basic and acidic residues" evidence="7">
    <location>
        <begin position="189"/>
        <end position="212"/>
    </location>
</feature>
<dbReference type="AlphaFoldDB" id="A0AAF1K5F9"/>
<dbReference type="RefSeq" id="WP_111220280.1">
    <property type="nucleotide sequence ID" value="NZ_CP117255.1"/>
</dbReference>
<dbReference type="InterPro" id="IPR000871">
    <property type="entry name" value="Beta-lactam_class-A"/>
</dbReference>
<evidence type="ECO:0000259" key="9">
    <source>
        <dbReference type="Pfam" id="PF13354"/>
    </source>
</evidence>
<dbReference type="EC" id="3.5.2.6" evidence="3 6"/>
<feature type="domain" description="Beta-lactamase class A catalytic" evidence="9">
    <location>
        <begin position="76"/>
        <end position="293"/>
    </location>
</feature>
<dbReference type="InterPro" id="IPR045155">
    <property type="entry name" value="Beta-lactam_cat"/>
</dbReference>
<dbReference type="EMBL" id="CP117255">
    <property type="protein sequence ID" value="WFR96179.1"/>
    <property type="molecule type" value="Genomic_DNA"/>
</dbReference>
<dbReference type="KEGG" id="rtu:PR017_03280"/>
<organism evidence="10 11">
    <name type="scientific">Rhizobium tumorigenes</name>
    <dbReference type="NCBI Taxonomy" id="2041385"/>
    <lineage>
        <taxon>Bacteria</taxon>
        <taxon>Pseudomonadati</taxon>
        <taxon>Pseudomonadota</taxon>
        <taxon>Alphaproteobacteria</taxon>
        <taxon>Hyphomicrobiales</taxon>
        <taxon>Rhizobiaceae</taxon>
        <taxon>Rhizobium/Agrobacterium group</taxon>
        <taxon>Rhizobium</taxon>
    </lineage>
</organism>
<accession>A0AAF1K5F9</accession>
<name>A0AAF1K5F9_9HYPH</name>
<dbReference type="PANTHER" id="PTHR35333:SF3">
    <property type="entry name" value="BETA-LACTAMASE-TYPE TRANSPEPTIDASE FOLD CONTAINING PROTEIN"/>
    <property type="match status" value="1"/>
</dbReference>
<dbReference type="Pfam" id="PF13354">
    <property type="entry name" value="Beta-lactamase2"/>
    <property type="match status" value="1"/>
</dbReference>
<keyword evidence="8" id="KW-0732">Signal</keyword>
<evidence type="ECO:0000256" key="1">
    <source>
        <dbReference type="ARBA" id="ARBA00001526"/>
    </source>
</evidence>
<gene>
    <name evidence="10" type="primary">bla</name>
    <name evidence="10" type="ORF">PR017_03280</name>
</gene>
<reference evidence="10 11" key="1">
    <citation type="journal article" date="2018" name="Sci. Rep.">
        <title>Rhizobium tumorigenes sp. nov., a novel plant tumorigenic bacterium isolated from cane gall tumors on thornless blackberry.</title>
        <authorList>
            <person name="Kuzmanovi N."/>
            <person name="Smalla K."/>
            <person name="Gronow S."/>
            <person name="PuBawska J."/>
        </authorList>
    </citation>
    <scope>NUCLEOTIDE SEQUENCE [LARGE SCALE GENOMIC DNA]</scope>
    <source>
        <strain evidence="10 11">1078</strain>
    </source>
</reference>
<evidence type="ECO:0000256" key="5">
    <source>
        <dbReference type="ARBA" id="ARBA00023251"/>
    </source>
</evidence>
<dbReference type="InterPro" id="IPR012338">
    <property type="entry name" value="Beta-lactam/transpept-like"/>
</dbReference>
<dbReference type="PROSITE" id="PS00146">
    <property type="entry name" value="BETA_LACTAMASE_A"/>
    <property type="match status" value="1"/>
</dbReference>
<dbReference type="NCBIfam" id="NF033103">
    <property type="entry name" value="bla_class_A"/>
    <property type="match status" value="1"/>
</dbReference>
<evidence type="ECO:0000256" key="3">
    <source>
        <dbReference type="ARBA" id="ARBA00012865"/>
    </source>
</evidence>
<evidence type="ECO:0000256" key="6">
    <source>
        <dbReference type="RuleBase" id="RU361140"/>
    </source>
</evidence>
<keyword evidence="5 6" id="KW-0046">Antibiotic resistance</keyword>
<dbReference type="SUPFAM" id="SSF56601">
    <property type="entry name" value="beta-lactamase/transpeptidase-like"/>
    <property type="match status" value="1"/>
</dbReference>
<evidence type="ECO:0000256" key="2">
    <source>
        <dbReference type="ARBA" id="ARBA00009009"/>
    </source>
</evidence>
<dbReference type="Gene3D" id="3.40.710.10">
    <property type="entry name" value="DD-peptidase/beta-lactamase superfamily"/>
    <property type="match status" value="1"/>
</dbReference>
<dbReference type="GO" id="GO:0046677">
    <property type="term" value="P:response to antibiotic"/>
    <property type="evidence" value="ECO:0007669"/>
    <property type="project" value="UniProtKB-UniRule"/>
</dbReference>
<comment type="similarity">
    <text evidence="2 6">Belongs to the class-A beta-lactamase family.</text>
</comment>
<evidence type="ECO:0000256" key="7">
    <source>
        <dbReference type="SAM" id="MobiDB-lite"/>
    </source>
</evidence>
<evidence type="ECO:0000313" key="11">
    <source>
        <dbReference type="Proteomes" id="UP000249499"/>
    </source>
</evidence>
<dbReference type="InterPro" id="IPR023650">
    <property type="entry name" value="Beta-lactam_class-A_AS"/>
</dbReference>
<feature type="compositionally biased region" description="Pro residues" evidence="7">
    <location>
        <begin position="32"/>
        <end position="52"/>
    </location>
</feature>
<evidence type="ECO:0000313" key="10">
    <source>
        <dbReference type="EMBL" id="WFR96179.1"/>
    </source>
</evidence>
<feature type="region of interest" description="Disordered" evidence="7">
    <location>
        <begin position="189"/>
        <end position="213"/>
    </location>
</feature>
<dbReference type="PANTHER" id="PTHR35333">
    <property type="entry name" value="BETA-LACTAMASE"/>
    <property type="match status" value="1"/>
</dbReference>